<protein>
    <submittedName>
        <fullName evidence="8">FAD binding domain-containing protein</fullName>
    </submittedName>
</protein>
<keyword evidence="3" id="KW-0285">Flavoprotein</keyword>
<evidence type="ECO:0000256" key="4">
    <source>
        <dbReference type="ARBA" id="ARBA00022827"/>
    </source>
</evidence>
<comment type="cofactor">
    <cofactor evidence="1">
        <name>FAD</name>
        <dbReference type="ChEBI" id="CHEBI:57692"/>
    </cofactor>
</comment>
<evidence type="ECO:0000259" key="7">
    <source>
        <dbReference type="Pfam" id="PF01494"/>
    </source>
</evidence>
<dbReference type="SUPFAM" id="SSF51905">
    <property type="entry name" value="FAD/NAD(P)-binding domain"/>
    <property type="match status" value="1"/>
</dbReference>
<dbReference type="InterPro" id="IPR002938">
    <property type="entry name" value="FAD-bd"/>
</dbReference>
<keyword evidence="9" id="KW-1185">Reference proteome</keyword>
<name>A0A9P6IDN7_9PEZI</name>
<comment type="similarity">
    <text evidence="2">Belongs to the paxM FAD-dependent monooxygenase family.</text>
</comment>
<feature type="domain" description="FAD-binding" evidence="7">
    <location>
        <begin position="7"/>
        <end position="345"/>
    </location>
</feature>
<evidence type="ECO:0000256" key="5">
    <source>
        <dbReference type="ARBA" id="ARBA00023002"/>
    </source>
</evidence>
<gene>
    <name evidence="8" type="ORF">CkaCkLH20_02416</name>
</gene>
<reference evidence="8" key="1">
    <citation type="submission" date="2020-03" db="EMBL/GenBank/DDBJ databases">
        <authorList>
            <person name="He L."/>
        </authorList>
    </citation>
    <scope>NUCLEOTIDE SEQUENCE</scope>
    <source>
        <strain evidence="8">CkLH20</strain>
    </source>
</reference>
<sequence>MEANKDMRILIAGGSVAGLSLAIMLEKFGIDYLILEAYSEMAPQLGASIGMLPNGLQILDQLGCYDRLREIGGDVYYKSSMRASDGRILTETKGTSLSERVEEKTGYPCVFIDRQMLLQVLYEKIQHKERVLTGKRVVHVEFDEAGVTVKTKDGSTYSGDILVGADGVRSTVRQEMWRLAADESPGAFPPNEAESLNSRTKCIFGISNQPKGWRGMQHSVFYDGRSYLLVPGPEGRVYWFFFHVMDRDYYGKDIPRFSKEDEAKLAFKHLDDAISDTIKFRDIYEGRRFSTLVALEEHVFSRWHYRRIVLIGDSAHKLHPITAQGGNGALETAAVLTNALIAKLRSSQHKLSEDEIESVLAEVQAGRIDNITAAMKEGRWSNAIVCQQLPLAELLIRIVIPWLGDGLMFNSWVKAFEKGTRVKALDVPQRVVGKLSHGKADSQSQARNWAKWVSGAAISGLAAFMIMRLRKI</sequence>
<dbReference type="Proteomes" id="UP000781932">
    <property type="component" value="Unassembled WGS sequence"/>
</dbReference>
<dbReference type="PRINTS" id="PR00420">
    <property type="entry name" value="RNGMNOXGNASE"/>
</dbReference>
<dbReference type="InterPro" id="IPR050562">
    <property type="entry name" value="FAD_mOase_fung"/>
</dbReference>
<dbReference type="GeneID" id="62158209"/>
<accession>A0A9P6IDN7</accession>
<dbReference type="Pfam" id="PF01494">
    <property type="entry name" value="FAD_binding_3"/>
    <property type="match status" value="1"/>
</dbReference>
<dbReference type="GO" id="GO:0071949">
    <property type="term" value="F:FAD binding"/>
    <property type="evidence" value="ECO:0007669"/>
    <property type="project" value="InterPro"/>
</dbReference>
<evidence type="ECO:0000256" key="1">
    <source>
        <dbReference type="ARBA" id="ARBA00001974"/>
    </source>
</evidence>
<organism evidence="8 9">
    <name type="scientific">Colletotrichum karsti</name>
    <dbReference type="NCBI Taxonomy" id="1095194"/>
    <lineage>
        <taxon>Eukaryota</taxon>
        <taxon>Fungi</taxon>
        <taxon>Dikarya</taxon>
        <taxon>Ascomycota</taxon>
        <taxon>Pezizomycotina</taxon>
        <taxon>Sordariomycetes</taxon>
        <taxon>Hypocreomycetidae</taxon>
        <taxon>Glomerellales</taxon>
        <taxon>Glomerellaceae</taxon>
        <taxon>Colletotrichum</taxon>
        <taxon>Colletotrichum boninense species complex</taxon>
    </lineage>
</organism>
<comment type="caution">
    <text evidence="8">The sequence shown here is derived from an EMBL/GenBank/DDBJ whole genome shotgun (WGS) entry which is preliminary data.</text>
</comment>
<evidence type="ECO:0000313" key="9">
    <source>
        <dbReference type="Proteomes" id="UP000781932"/>
    </source>
</evidence>
<evidence type="ECO:0000256" key="3">
    <source>
        <dbReference type="ARBA" id="ARBA00022630"/>
    </source>
</evidence>
<dbReference type="PANTHER" id="PTHR47356">
    <property type="entry name" value="FAD-DEPENDENT MONOOXYGENASE ASQG-RELATED"/>
    <property type="match status" value="1"/>
</dbReference>
<keyword evidence="4" id="KW-0274">FAD</keyword>
<dbReference type="Gene3D" id="3.50.50.60">
    <property type="entry name" value="FAD/NAD(P)-binding domain"/>
    <property type="match status" value="1"/>
</dbReference>
<dbReference type="InterPro" id="IPR036188">
    <property type="entry name" value="FAD/NAD-bd_sf"/>
</dbReference>
<dbReference type="OrthoDB" id="2431938at2759"/>
<dbReference type="GO" id="GO:0004497">
    <property type="term" value="F:monooxygenase activity"/>
    <property type="evidence" value="ECO:0007669"/>
    <property type="project" value="UniProtKB-KW"/>
</dbReference>
<dbReference type="AlphaFoldDB" id="A0A9P6IDN7"/>
<keyword evidence="5" id="KW-0560">Oxidoreductase</keyword>
<evidence type="ECO:0000256" key="2">
    <source>
        <dbReference type="ARBA" id="ARBA00007992"/>
    </source>
</evidence>
<reference evidence="8" key="2">
    <citation type="submission" date="2020-11" db="EMBL/GenBank/DDBJ databases">
        <title>Whole genome sequencing of Colletotrichum sp.</title>
        <authorList>
            <person name="Li H."/>
        </authorList>
    </citation>
    <scope>NUCLEOTIDE SEQUENCE</scope>
    <source>
        <strain evidence="8">CkLH20</strain>
    </source>
</reference>
<dbReference type="PANTHER" id="PTHR47356:SF2">
    <property type="entry name" value="FAD-BINDING DOMAIN-CONTAINING PROTEIN-RELATED"/>
    <property type="match status" value="1"/>
</dbReference>
<proteinExistence type="inferred from homology"/>
<keyword evidence="6" id="KW-0503">Monooxygenase</keyword>
<evidence type="ECO:0000313" key="8">
    <source>
        <dbReference type="EMBL" id="KAF9880462.1"/>
    </source>
</evidence>
<dbReference type="EMBL" id="JAATWM020000005">
    <property type="protein sequence ID" value="KAF9880462.1"/>
    <property type="molecule type" value="Genomic_DNA"/>
</dbReference>
<evidence type="ECO:0000256" key="6">
    <source>
        <dbReference type="ARBA" id="ARBA00023033"/>
    </source>
</evidence>
<dbReference type="RefSeq" id="XP_038749923.1">
    <property type="nucleotide sequence ID" value="XM_038885135.1"/>
</dbReference>